<reference evidence="1 2" key="1">
    <citation type="submission" date="2018-05" db="EMBL/GenBank/DDBJ databases">
        <title>The Hungate 1000. A catalogue of reference genomes from the rumen microbiome.</title>
        <authorList>
            <person name="Kelly W."/>
        </authorList>
    </citation>
    <scope>NUCLEOTIDE SEQUENCE [LARGE SCALE GENOMIC DNA]</scope>
    <source>
        <strain evidence="1 2">NLAE-zl-C242</strain>
    </source>
</reference>
<dbReference type="SUPFAM" id="SSF51726">
    <property type="entry name" value="UROD/MetE-like"/>
    <property type="match status" value="1"/>
</dbReference>
<evidence type="ECO:0000313" key="2">
    <source>
        <dbReference type="Proteomes" id="UP000245845"/>
    </source>
</evidence>
<dbReference type="Proteomes" id="UP000245845">
    <property type="component" value="Unassembled WGS sequence"/>
</dbReference>
<dbReference type="RefSeq" id="WP_181368873.1">
    <property type="nucleotide sequence ID" value="NZ_BAAACK010000028.1"/>
</dbReference>
<evidence type="ECO:0000313" key="1">
    <source>
        <dbReference type="EMBL" id="PWJ19059.1"/>
    </source>
</evidence>
<dbReference type="Gene3D" id="3.20.20.210">
    <property type="match status" value="1"/>
</dbReference>
<sequence>MTRGGKYDRIKKISLSDSDGYILDIIPDLIEIGIDALNSQIFCMGLEKLEQFRGQITFWGEIDRQNILPFGSSEDVENAVKNVKDHLWKDGGCIAQCDFGVGVNPQNVFKVFETWGKIV</sequence>
<protein>
    <recommendedName>
        <fullName evidence="3">Uroporphyrinogen decarboxylase (URO-D) domain-containing protein</fullName>
    </recommendedName>
</protein>
<gene>
    <name evidence="1" type="ORF">A8806_12421</name>
</gene>
<comment type="caution">
    <text evidence="1">The sequence shown here is derived from an EMBL/GenBank/DDBJ whole genome shotgun (WGS) entry which is preliminary data.</text>
</comment>
<keyword evidence="2" id="KW-1185">Reference proteome</keyword>
<accession>A0A2Y9BMP9</accession>
<dbReference type="EMBL" id="QGDL01000024">
    <property type="protein sequence ID" value="PWJ19059.1"/>
    <property type="molecule type" value="Genomic_DNA"/>
</dbReference>
<proteinExistence type="predicted"/>
<dbReference type="InterPro" id="IPR038071">
    <property type="entry name" value="UROD/MetE-like_sf"/>
</dbReference>
<evidence type="ECO:0008006" key="3">
    <source>
        <dbReference type="Google" id="ProtNLM"/>
    </source>
</evidence>
<dbReference type="AlphaFoldDB" id="A0A2Y9BMP9"/>
<organism evidence="1 2">
    <name type="scientific">Faecalicatena orotica</name>
    <dbReference type="NCBI Taxonomy" id="1544"/>
    <lineage>
        <taxon>Bacteria</taxon>
        <taxon>Bacillati</taxon>
        <taxon>Bacillota</taxon>
        <taxon>Clostridia</taxon>
        <taxon>Lachnospirales</taxon>
        <taxon>Lachnospiraceae</taxon>
        <taxon>Faecalicatena</taxon>
    </lineage>
</organism>
<name>A0A2Y9BMP9_9FIRM</name>